<evidence type="ECO:0000313" key="1">
    <source>
        <dbReference type="EMBL" id="GAA3971015.1"/>
    </source>
</evidence>
<keyword evidence="2" id="KW-1185">Reference proteome</keyword>
<dbReference type="SUPFAM" id="SSF101744">
    <property type="entry name" value="Rof/RNase P subunit-like"/>
    <property type="match status" value="1"/>
</dbReference>
<dbReference type="Proteomes" id="UP001501556">
    <property type="component" value="Unassembled WGS sequence"/>
</dbReference>
<organism evidence="1 2">
    <name type="scientific">Hymenobacter antarcticus</name>
    <dbReference type="NCBI Taxonomy" id="486270"/>
    <lineage>
        <taxon>Bacteria</taxon>
        <taxon>Pseudomonadati</taxon>
        <taxon>Bacteroidota</taxon>
        <taxon>Cytophagia</taxon>
        <taxon>Cytophagales</taxon>
        <taxon>Hymenobacteraceae</taxon>
        <taxon>Hymenobacter</taxon>
    </lineage>
</organism>
<evidence type="ECO:0000313" key="2">
    <source>
        <dbReference type="Proteomes" id="UP001501556"/>
    </source>
</evidence>
<dbReference type="InterPro" id="IPR038626">
    <property type="entry name" value="Rof-like_sf"/>
</dbReference>
<gene>
    <name evidence="1" type="ORF">GCM10022407_16110</name>
</gene>
<dbReference type="Gene3D" id="2.30.30.400">
    <property type="entry name" value="Rof-like"/>
    <property type="match status" value="1"/>
</dbReference>
<reference evidence="2" key="1">
    <citation type="journal article" date="2019" name="Int. J. Syst. Evol. Microbiol.">
        <title>The Global Catalogue of Microorganisms (GCM) 10K type strain sequencing project: providing services to taxonomists for standard genome sequencing and annotation.</title>
        <authorList>
            <consortium name="The Broad Institute Genomics Platform"/>
            <consortium name="The Broad Institute Genome Sequencing Center for Infectious Disease"/>
            <person name="Wu L."/>
            <person name="Ma J."/>
        </authorList>
    </citation>
    <scope>NUCLEOTIDE SEQUENCE [LARGE SCALE GENOMIC DNA]</scope>
    <source>
        <strain evidence="2">JCM 17217</strain>
    </source>
</reference>
<protein>
    <submittedName>
        <fullName evidence="1">Uncharacterized protein</fullName>
    </submittedName>
</protein>
<dbReference type="InterPro" id="IPR023534">
    <property type="entry name" value="Rof/RNase_P-like"/>
</dbReference>
<accession>A0ABP7PTJ1</accession>
<comment type="caution">
    <text evidence="1">The sequence shown here is derived from an EMBL/GenBank/DDBJ whole genome shotgun (WGS) entry which is preliminary data.</text>
</comment>
<proteinExistence type="predicted"/>
<sequence>MRLRAASFSATYLNPESPSFLSKLMTTDYQPIDCHFYDELEAAATQRRRVDLQYFNDLRQLCLGSGVIKTFFIRDKVEFMQLKSGEEIRLDHIIRLDDKAAPAYADYPDFSSGC</sequence>
<name>A0ABP7PTJ1_9BACT</name>
<dbReference type="EMBL" id="BAABDI010000008">
    <property type="protein sequence ID" value="GAA3971015.1"/>
    <property type="molecule type" value="Genomic_DNA"/>
</dbReference>